<protein>
    <recommendedName>
        <fullName evidence="1">Sulfatase-modifying factor enzyme-like domain-containing protein</fullName>
    </recommendedName>
</protein>
<dbReference type="InterPro" id="IPR005532">
    <property type="entry name" value="SUMF_dom"/>
</dbReference>
<accession>A0ABQ6H8C3</accession>
<evidence type="ECO:0000313" key="2">
    <source>
        <dbReference type="EMBL" id="GLX82701.1"/>
    </source>
</evidence>
<name>A0ABQ6H8C3_9GAMM</name>
<evidence type="ECO:0000313" key="3">
    <source>
        <dbReference type="Proteomes" id="UP001157133"/>
    </source>
</evidence>
<dbReference type="Proteomes" id="UP001157133">
    <property type="component" value="Unassembled WGS sequence"/>
</dbReference>
<dbReference type="InterPro" id="IPR042095">
    <property type="entry name" value="SUMF_sf"/>
</dbReference>
<evidence type="ECO:0000259" key="1">
    <source>
        <dbReference type="Pfam" id="PF03781"/>
    </source>
</evidence>
<sequence length="306" mass="34726">MFNKLYFATNKEVYNDYKNPMKYSLVKMSAVALTTSTLIACGSTSPTNEESQMLEQTKQHQANAPKYSTAPLPEQFNVELKDSMVKVQGGNFLMGSDHPGARDREKPVHEVSLDSFYMSKYEVTQDLFVEVMGWNPSYFQCDKCPLNNLSFKQVDIFLAKLNARTGKNYRLPTEAEWEYAARGGQQSKGYLYSGSDNIDDVAWYAGNAKRKAQEVGLKKPNELGLYDMTGNMWEFVADDFDEKSYAHHDKKNPKVVINIPNAKIKMKVTRGSGYEFDADESMVFIRDMASDNVRMPDLGLRLAHSK</sequence>
<gene>
    <name evidence="2" type="ORF">theurythT_21530</name>
</gene>
<dbReference type="InterPro" id="IPR016187">
    <property type="entry name" value="CTDL_fold"/>
</dbReference>
<feature type="domain" description="Sulfatase-modifying factor enzyme-like" evidence="1">
    <location>
        <begin position="82"/>
        <end position="303"/>
    </location>
</feature>
<dbReference type="PANTHER" id="PTHR23150">
    <property type="entry name" value="SULFATASE MODIFYING FACTOR 1, 2"/>
    <property type="match status" value="1"/>
</dbReference>
<proteinExistence type="predicted"/>
<dbReference type="SUPFAM" id="SSF56436">
    <property type="entry name" value="C-type lectin-like"/>
    <property type="match status" value="1"/>
</dbReference>
<dbReference type="Pfam" id="PF03781">
    <property type="entry name" value="FGE-sulfatase"/>
    <property type="match status" value="1"/>
</dbReference>
<dbReference type="InterPro" id="IPR051043">
    <property type="entry name" value="Sulfatase_Mod_Factor_Kinase"/>
</dbReference>
<reference evidence="2 3" key="1">
    <citation type="submission" date="2023-03" db="EMBL/GenBank/DDBJ databases">
        <title>Draft genome sequence of Thalassotalea eurytherma JCM 18482T.</title>
        <authorList>
            <person name="Sawabe T."/>
        </authorList>
    </citation>
    <scope>NUCLEOTIDE SEQUENCE [LARGE SCALE GENOMIC DNA]</scope>
    <source>
        <strain evidence="2 3">JCM 18482</strain>
    </source>
</reference>
<dbReference type="PANTHER" id="PTHR23150:SF19">
    <property type="entry name" value="FORMYLGLYCINE-GENERATING ENZYME"/>
    <property type="match status" value="1"/>
</dbReference>
<organism evidence="2 3">
    <name type="scientific">Thalassotalea eurytherma</name>
    <dbReference type="NCBI Taxonomy" id="1144278"/>
    <lineage>
        <taxon>Bacteria</taxon>
        <taxon>Pseudomonadati</taxon>
        <taxon>Pseudomonadota</taxon>
        <taxon>Gammaproteobacteria</taxon>
        <taxon>Alteromonadales</taxon>
        <taxon>Colwelliaceae</taxon>
        <taxon>Thalassotalea</taxon>
    </lineage>
</organism>
<keyword evidence="3" id="KW-1185">Reference proteome</keyword>
<dbReference type="Gene3D" id="3.90.1580.10">
    <property type="entry name" value="paralog of FGE (formylglycine-generating enzyme)"/>
    <property type="match status" value="1"/>
</dbReference>
<comment type="caution">
    <text evidence="2">The sequence shown here is derived from an EMBL/GenBank/DDBJ whole genome shotgun (WGS) entry which is preliminary data.</text>
</comment>
<dbReference type="EMBL" id="BSSU01000010">
    <property type="protein sequence ID" value="GLX82701.1"/>
    <property type="molecule type" value="Genomic_DNA"/>
</dbReference>